<dbReference type="InterPro" id="IPR036852">
    <property type="entry name" value="Peptidase_S8/S53_dom_sf"/>
</dbReference>
<evidence type="ECO:0000313" key="2">
    <source>
        <dbReference type="EMBL" id="EPS99999.1"/>
    </source>
</evidence>
<evidence type="ECO:0000313" key="3">
    <source>
        <dbReference type="Proteomes" id="UP000015241"/>
    </source>
</evidence>
<dbReference type="GO" id="GO:0006508">
    <property type="term" value="P:proteolysis"/>
    <property type="evidence" value="ECO:0007669"/>
    <property type="project" value="InterPro"/>
</dbReference>
<dbReference type="EMBL" id="KE504152">
    <property type="protein sequence ID" value="EPS99999.1"/>
    <property type="molecule type" value="Genomic_DNA"/>
</dbReference>
<reference evidence="2 3" key="1">
    <citation type="journal article" date="2012" name="Science">
        <title>The Paleozoic origin of enzymatic lignin decomposition reconstructed from 31 fungal genomes.</title>
        <authorList>
            <person name="Floudas D."/>
            <person name="Binder M."/>
            <person name="Riley R."/>
            <person name="Barry K."/>
            <person name="Blanchette R.A."/>
            <person name="Henrissat B."/>
            <person name="Martinez A.T."/>
            <person name="Otillar R."/>
            <person name="Spatafora J.W."/>
            <person name="Yadav J.S."/>
            <person name="Aerts A."/>
            <person name="Benoit I."/>
            <person name="Boyd A."/>
            <person name="Carlson A."/>
            <person name="Copeland A."/>
            <person name="Coutinho P.M."/>
            <person name="de Vries R.P."/>
            <person name="Ferreira P."/>
            <person name="Findley K."/>
            <person name="Foster B."/>
            <person name="Gaskell J."/>
            <person name="Glotzer D."/>
            <person name="Gorecki P."/>
            <person name="Heitman J."/>
            <person name="Hesse C."/>
            <person name="Hori C."/>
            <person name="Igarashi K."/>
            <person name="Jurgens J.A."/>
            <person name="Kallen N."/>
            <person name="Kersten P."/>
            <person name="Kohler A."/>
            <person name="Kuees U."/>
            <person name="Kumar T.K.A."/>
            <person name="Kuo A."/>
            <person name="LaButti K."/>
            <person name="Larrondo L.F."/>
            <person name="Lindquist E."/>
            <person name="Ling A."/>
            <person name="Lombard V."/>
            <person name="Lucas S."/>
            <person name="Lundell T."/>
            <person name="Martin R."/>
            <person name="McLaughlin D.J."/>
            <person name="Morgenstern I."/>
            <person name="Morin E."/>
            <person name="Murat C."/>
            <person name="Nagy L.G."/>
            <person name="Nolan M."/>
            <person name="Ohm R.A."/>
            <person name="Patyshakuliyeva A."/>
            <person name="Rokas A."/>
            <person name="Ruiz-Duenas F.J."/>
            <person name="Sabat G."/>
            <person name="Salamov A."/>
            <person name="Samejima M."/>
            <person name="Schmutz J."/>
            <person name="Slot J.C."/>
            <person name="St John F."/>
            <person name="Stenlid J."/>
            <person name="Sun H."/>
            <person name="Sun S."/>
            <person name="Syed K."/>
            <person name="Tsang A."/>
            <person name="Wiebenga A."/>
            <person name="Young D."/>
            <person name="Pisabarro A."/>
            <person name="Eastwood D.C."/>
            <person name="Martin F."/>
            <person name="Cullen D."/>
            <person name="Grigoriev I.V."/>
            <person name="Hibbett D.S."/>
        </authorList>
    </citation>
    <scope>NUCLEOTIDE SEQUENCE</scope>
    <source>
        <strain evidence="3">FP-58527</strain>
    </source>
</reference>
<name>S8FNW8_FOMSC</name>
<protein>
    <recommendedName>
        <fullName evidence="4">Peptidase S8/S53 domain-containing protein</fullName>
    </recommendedName>
</protein>
<evidence type="ECO:0008006" key="4">
    <source>
        <dbReference type="Google" id="ProtNLM"/>
    </source>
</evidence>
<organism evidence="2 3">
    <name type="scientific">Fomitopsis schrenkii</name>
    <name type="common">Brown rot fungus</name>
    <dbReference type="NCBI Taxonomy" id="2126942"/>
    <lineage>
        <taxon>Eukaryota</taxon>
        <taxon>Fungi</taxon>
        <taxon>Dikarya</taxon>
        <taxon>Basidiomycota</taxon>
        <taxon>Agaricomycotina</taxon>
        <taxon>Agaricomycetes</taxon>
        <taxon>Polyporales</taxon>
        <taxon>Fomitopsis</taxon>
    </lineage>
</organism>
<dbReference type="SUPFAM" id="SSF52743">
    <property type="entry name" value="Subtilisin-like"/>
    <property type="match status" value="1"/>
</dbReference>
<sequence>MRSTYVGGEIALAILSGTSMVSPYTASLLGYLLSLYPSTRLRPNVGPDFSSIFQEPEPPFGAEQVYKADTGAALALGRKLPREDCTKPAKATRREGGLCLRLMPRNSR</sequence>
<dbReference type="AlphaFoldDB" id="S8FNW8"/>
<dbReference type="HOGENOM" id="CLU_2197026_0_0_1"/>
<gene>
    <name evidence="2" type="ORF">FOMPIDRAFT_1050093</name>
</gene>
<keyword evidence="1" id="KW-0812">Transmembrane</keyword>
<keyword evidence="1" id="KW-0472">Membrane</keyword>
<dbReference type="InParanoid" id="S8FNW8"/>
<feature type="transmembrane region" description="Helical" evidence="1">
    <location>
        <begin position="12"/>
        <end position="33"/>
    </location>
</feature>
<proteinExistence type="predicted"/>
<keyword evidence="3" id="KW-1185">Reference proteome</keyword>
<dbReference type="GO" id="GO:0004252">
    <property type="term" value="F:serine-type endopeptidase activity"/>
    <property type="evidence" value="ECO:0007669"/>
    <property type="project" value="InterPro"/>
</dbReference>
<evidence type="ECO:0000256" key="1">
    <source>
        <dbReference type="SAM" id="Phobius"/>
    </source>
</evidence>
<dbReference type="STRING" id="743788.S8FNW8"/>
<accession>S8FNW8</accession>
<dbReference type="Proteomes" id="UP000015241">
    <property type="component" value="Unassembled WGS sequence"/>
</dbReference>
<keyword evidence="1" id="KW-1133">Transmembrane helix</keyword>